<dbReference type="Pfam" id="PF13241">
    <property type="entry name" value="NAD_binding_7"/>
    <property type="match status" value="1"/>
</dbReference>
<dbReference type="PANTHER" id="PTHR35330:SF1">
    <property type="entry name" value="SIROHEME BIOSYNTHESIS PROTEIN MET8"/>
    <property type="match status" value="1"/>
</dbReference>
<dbReference type="GO" id="GO:0043115">
    <property type="term" value="F:precorrin-2 dehydrogenase activity"/>
    <property type="evidence" value="ECO:0007669"/>
    <property type="project" value="UniProtKB-EC"/>
</dbReference>
<dbReference type="InterPro" id="IPR028161">
    <property type="entry name" value="Met8-like"/>
</dbReference>
<gene>
    <name evidence="8" type="primary">cysG</name>
    <name evidence="8" type="ORF">GCM10007968_09540</name>
</gene>
<comment type="pathway">
    <text evidence="1">Porphyrin-containing compound metabolism; siroheme biosynthesis; sirohydrochlorin from precorrin-2: step 1/1.</text>
</comment>
<evidence type="ECO:0000259" key="7">
    <source>
        <dbReference type="Pfam" id="PF14824"/>
    </source>
</evidence>
<evidence type="ECO:0000256" key="1">
    <source>
        <dbReference type="ARBA" id="ARBA00005010"/>
    </source>
</evidence>
<dbReference type="GO" id="GO:0019354">
    <property type="term" value="P:siroheme biosynthetic process"/>
    <property type="evidence" value="ECO:0007669"/>
    <property type="project" value="InterPro"/>
</dbReference>
<dbReference type="Proteomes" id="UP000654670">
    <property type="component" value="Unassembled WGS sequence"/>
</dbReference>
<dbReference type="Pfam" id="PF14824">
    <property type="entry name" value="Sirohm_synth_M"/>
    <property type="match status" value="1"/>
</dbReference>
<dbReference type="InterPro" id="IPR036291">
    <property type="entry name" value="NAD(P)-bd_dom_sf"/>
</dbReference>
<evidence type="ECO:0000256" key="5">
    <source>
        <dbReference type="ARBA" id="ARBA00023244"/>
    </source>
</evidence>
<dbReference type="GO" id="GO:0004325">
    <property type="term" value="F:ferrochelatase activity"/>
    <property type="evidence" value="ECO:0007669"/>
    <property type="project" value="InterPro"/>
</dbReference>
<dbReference type="InterPro" id="IPR028281">
    <property type="entry name" value="Sirohaem_synthase_central"/>
</dbReference>
<dbReference type="NCBIfam" id="TIGR01470">
    <property type="entry name" value="cysG_Nterm"/>
    <property type="match status" value="1"/>
</dbReference>
<dbReference type="EC" id="1.3.1.76" evidence="2"/>
<comment type="catalytic activity">
    <reaction evidence="6">
        <text>precorrin-2 + NAD(+) = sirohydrochlorin + NADH + 2 H(+)</text>
        <dbReference type="Rhea" id="RHEA:15613"/>
        <dbReference type="ChEBI" id="CHEBI:15378"/>
        <dbReference type="ChEBI" id="CHEBI:57540"/>
        <dbReference type="ChEBI" id="CHEBI:57945"/>
        <dbReference type="ChEBI" id="CHEBI:58351"/>
        <dbReference type="ChEBI" id="CHEBI:58827"/>
        <dbReference type="EC" id="1.3.1.76"/>
    </reaction>
</comment>
<evidence type="ECO:0000256" key="3">
    <source>
        <dbReference type="ARBA" id="ARBA00023002"/>
    </source>
</evidence>
<reference evidence="8" key="2">
    <citation type="submission" date="2020-09" db="EMBL/GenBank/DDBJ databases">
        <authorList>
            <person name="Sun Q."/>
            <person name="Ohkuma M."/>
        </authorList>
    </citation>
    <scope>NUCLEOTIDE SEQUENCE</scope>
    <source>
        <strain evidence="8">JCM 15325</strain>
    </source>
</reference>
<dbReference type="InterPro" id="IPR006367">
    <property type="entry name" value="Sirohaem_synthase_N"/>
</dbReference>
<evidence type="ECO:0000313" key="9">
    <source>
        <dbReference type="Proteomes" id="UP000654670"/>
    </source>
</evidence>
<dbReference type="RefSeq" id="WP_188801940.1">
    <property type="nucleotide sequence ID" value="NZ_BMOK01000003.1"/>
</dbReference>
<evidence type="ECO:0000313" key="8">
    <source>
        <dbReference type="EMBL" id="GGL47532.1"/>
    </source>
</evidence>
<name>A0A917S042_9BACL</name>
<reference evidence="8" key="1">
    <citation type="journal article" date="2014" name="Int. J. Syst. Evol. Microbiol.">
        <title>Complete genome sequence of Corynebacterium casei LMG S-19264T (=DSM 44701T), isolated from a smear-ripened cheese.</title>
        <authorList>
            <consortium name="US DOE Joint Genome Institute (JGI-PGF)"/>
            <person name="Walter F."/>
            <person name="Albersmeier A."/>
            <person name="Kalinowski J."/>
            <person name="Ruckert C."/>
        </authorList>
    </citation>
    <scope>NUCLEOTIDE SEQUENCE</scope>
    <source>
        <strain evidence="8">JCM 15325</strain>
    </source>
</reference>
<feature type="domain" description="Siroheme synthase central" evidence="7">
    <location>
        <begin position="117"/>
        <end position="143"/>
    </location>
</feature>
<organism evidence="8 9">
    <name type="scientific">Sporolactobacillus putidus</name>
    <dbReference type="NCBI Taxonomy" id="492735"/>
    <lineage>
        <taxon>Bacteria</taxon>
        <taxon>Bacillati</taxon>
        <taxon>Bacillota</taxon>
        <taxon>Bacilli</taxon>
        <taxon>Bacillales</taxon>
        <taxon>Sporolactobacillaceae</taxon>
        <taxon>Sporolactobacillus</taxon>
    </lineage>
</organism>
<keyword evidence="4" id="KW-0520">NAD</keyword>
<dbReference type="AlphaFoldDB" id="A0A917S042"/>
<keyword evidence="5" id="KW-0627">Porphyrin biosynthesis</keyword>
<dbReference type="EMBL" id="BMOK01000003">
    <property type="protein sequence ID" value="GGL47532.1"/>
    <property type="molecule type" value="Genomic_DNA"/>
</dbReference>
<dbReference type="Pfam" id="PF22440">
    <property type="entry name" value="SirC_C"/>
    <property type="match status" value="1"/>
</dbReference>
<evidence type="ECO:0000256" key="6">
    <source>
        <dbReference type="ARBA" id="ARBA00047561"/>
    </source>
</evidence>
<keyword evidence="9" id="KW-1185">Reference proteome</keyword>
<dbReference type="InterPro" id="IPR042518">
    <property type="entry name" value="SirC_C"/>
</dbReference>
<evidence type="ECO:0000256" key="4">
    <source>
        <dbReference type="ARBA" id="ARBA00023027"/>
    </source>
</evidence>
<protein>
    <recommendedName>
        <fullName evidence="2">precorrin-2 dehydrogenase</fullName>
        <ecNumber evidence="2">1.3.1.76</ecNumber>
    </recommendedName>
</protein>
<comment type="caution">
    <text evidence="8">The sequence shown here is derived from an EMBL/GenBank/DDBJ whole genome shotgun (WGS) entry which is preliminary data.</text>
</comment>
<accession>A0A917S042</accession>
<sequence>MCYPITLEIKGRKVIVIGGGKVAVRKIRSLLAAGASITVITDQASEPVKKWAEAGQITWNQRLWRKKDTGKAFLIVAATNNPKINREIAENADANQLVNVAGQPELGNFYLPAVLHRGRLTIAVSTGGASPLFSVRLRDKIADRLDDGIEDYLDFLSRLREGLKKKSLSQSERAACLRKLLDPMYRDGLRQQSVLADVDAFIRQSLAE</sequence>
<dbReference type="SUPFAM" id="SSF75615">
    <property type="entry name" value="Siroheme synthase middle domains-like"/>
    <property type="match status" value="1"/>
</dbReference>
<evidence type="ECO:0000256" key="2">
    <source>
        <dbReference type="ARBA" id="ARBA00012400"/>
    </source>
</evidence>
<dbReference type="SUPFAM" id="SSF51735">
    <property type="entry name" value="NAD(P)-binding Rossmann-fold domains"/>
    <property type="match status" value="1"/>
</dbReference>
<dbReference type="PANTHER" id="PTHR35330">
    <property type="entry name" value="SIROHEME BIOSYNTHESIS PROTEIN MET8"/>
    <property type="match status" value="1"/>
</dbReference>
<dbReference type="Gene3D" id="3.40.50.720">
    <property type="entry name" value="NAD(P)-binding Rossmann-like Domain"/>
    <property type="match status" value="1"/>
</dbReference>
<keyword evidence="3" id="KW-0560">Oxidoreductase</keyword>
<dbReference type="Gene3D" id="1.10.8.610">
    <property type="entry name" value="SirC, precorrin-2 dehydrogenase, C-terminal helical domain-like"/>
    <property type="match status" value="1"/>
</dbReference>
<proteinExistence type="predicted"/>